<feature type="compositionally biased region" description="Basic residues" evidence="1">
    <location>
        <begin position="19"/>
        <end position="29"/>
    </location>
</feature>
<name>A0A7W9WH33_9ACTN</name>
<dbReference type="Proteomes" id="UP000591537">
    <property type="component" value="Unassembled WGS sequence"/>
</dbReference>
<reference evidence="2 3" key="1">
    <citation type="submission" date="2020-08" db="EMBL/GenBank/DDBJ databases">
        <title>Genomic Encyclopedia of Type Strains, Phase IV (KMG-IV): sequencing the most valuable type-strain genomes for metagenomic binning, comparative biology and taxonomic classification.</title>
        <authorList>
            <person name="Goeker M."/>
        </authorList>
    </citation>
    <scope>NUCLEOTIDE SEQUENCE [LARGE SCALE GENOMIC DNA]</scope>
    <source>
        <strain evidence="2 3">DSM 43350</strain>
    </source>
</reference>
<evidence type="ECO:0000313" key="2">
    <source>
        <dbReference type="EMBL" id="MBB6075950.1"/>
    </source>
</evidence>
<accession>A0A7W9WH33</accession>
<gene>
    <name evidence="2" type="ORF">HNR57_001838</name>
</gene>
<proteinExistence type="predicted"/>
<comment type="caution">
    <text evidence="2">The sequence shown here is derived from an EMBL/GenBank/DDBJ whole genome shotgun (WGS) entry which is preliminary data.</text>
</comment>
<dbReference type="AlphaFoldDB" id="A0A7W9WH33"/>
<organism evidence="2 3">
    <name type="scientific">Streptomyces paradoxus</name>
    <dbReference type="NCBI Taxonomy" id="66375"/>
    <lineage>
        <taxon>Bacteria</taxon>
        <taxon>Bacillati</taxon>
        <taxon>Actinomycetota</taxon>
        <taxon>Actinomycetes</taxon>
        <taxon>Kitasatosporales</taxon>
        <taxon>Streptomycetaceae</taxon>
        <taxon>Streptomyces</taxon>
    </lineage>
</organism>
<evidence type="ECO:0000256" key="1">
    <source>
        <dbReference type="SAM" id="MobiDB-lite"/>
    </source>
</evidence>
<sequence length="60" mass="6380">MSSGYVVHRRGSSFSAASPHRRAARKSRRAFASAASPATARVLRCGRTVSDVRSAFSARG</sequence>
<keyword evidence="3" id="KW-1185">Reference proteome</keyword>
<feature type="region of interest" description="Disordered" evidence="1">
    <location>
        <begin position="1"/>
        <end position="31"/>
    </location>
</feature>
<dbReference type="EMBL" id="JACHGV010000002">
    <property type="protein sequence ID" value="MBB6075950.1"/>
    <property type="molecule type" value="Genomic_DNA"/>
</dbReference>
<evidence type="ECO:0000313" key="3">
    <source>
        <dbReference type="Proteomes" id="UP000591537"/>
    </source>
</evidence>
<protein>
    <submittedName>
        <fullName evidence="2">Uncharacterized protein</fullName>
    </submittedName>
</protein>